<dbReference type="EMBL" id="MBLM01000130">
    <property type="protein sequence ID" value="OHV33746.1"/>
    <property type="molecule type" value="Genomic_DNA"/>
</dbReference>
<dbReference type="AlphaFoldDB" id="A0A1S1QJG5"/>
<dbReference type="GO" id="GO:0050660">
    <property type="term" value="F:flavin adenine dinucleotide binding"/>
    <property type="evidence" value="ECO:0007669"/>
    <property type="project" value="InterPro"/>
</dbReference>
<keyword evidence="5" id="KW-0560">Oxidoreductase</keyword>
<dbReference type="Proteomes" id="UP000179627">
    <property type="component" value="Unassembled WGS sequence"/>
</dbReference>
<dbReference type="InterPro" id="IPR037069">
    <property type="entry name" value="AcylCoA_DH/ox_N_sf"/>
</dbReference>
<evidence type="ECO:0000256" key="2">
    <source>
        <dbReference type="ARBA" id="ARBA00009347"/>
    </source>
</evidence>
<keyword evidence="3" id="KW-0285">Flavoprotein</keyword>
<comment type="cofactor">
    <cofactor evidence="1">
        <name>FAD</name>
        <dbReference type="ChEBI" id="CHEBI:57692"/>
    </cofactor>
</comment>
<protein>
    <submittedName>
        <fullName evidence="8">Acyl-CoA dehydrogenase</fullName>
    </submittedName>
</protein>
<proteinExistence type="inferred from homology"/>
<dbReference type="Pfam" id="PF02771">
    <property type="entry name" value="Acyl-CoA_dh_N"/>
    <property type="match status" value="1"/>
</dbReference>
<evidence type="ECO:0000313" key="8">
    <source>
        <dbReference type="EMBL" id="OHV33746.1"/>
    </source>
</evidence>
<evidence type="ECO:0000313" key="9">
    <source>
        <dbReference type="Proteomes" id="UP000179627"/>
    </source>
</evidence>
<name>A0A1S1QJG5_9ACTN</name>
<dbReference type="InterPro" id="IPR036250">
    <property type="entry name" value="AcylCo_DH-like_C"/>
</dbReference>
<dbReference type="Pfam" id="PF00441">
    <property type="entry name" value="Acyl-CoA_dh_1"/>
    <property type="match status" value="1"/>
</dbReference>
<evidence type="ECO:0000256" key="1">
    <source>
        <dbReference type="ARBA" id="ARBA00001974"/>
    </source>
</evidence>
<evidence type="ECO:0000256" key="5">
    <source>
        <dbReference type="ARBA" id="ARBA00023002"/>
    </source>
</evidence>
<feature type="domain" description="Acyl-CoA dehydrogenase/oxidase C-terminal" evidence="6">
    <location>
        <begin position="256"/>
        <end position="388"/>
    </location>
</feature>
<dbReference type="InterPro" id="IPR013786">
    <property type="entry name" value="AcylCoA_DH/ox_N"/>
</dbReference>
<dbReference type="InterPro" id="IPR009100">
    <property type="entry name" value="AcylCoA_DH/oxidase_NM_dom_sf"/>
</dbReference>
<keyword evidence="4" id="KW-0274">FAD</keyword>
<dbReference type="OrthoDB" id="8677713at2"/>
<keyword evidence="9" id="KW-1185">Reference proteome</keyword>
<dbReference type="Gene3D" id="1.20.140.10">
    <property type="entry name" value="Butyryl-CoA Dehydrogenase, subunit A, domain 3"/>
    <property type="match status" value="1"/>
</dbReference>
<evidence type="ECO:0000259" key="6">
    <source>
        <dbReference type="Pfam" id="PF00441"/>
    </source>
</evidence>
<dbReference type="RefSeq" id="WP_071086787.1">
    <property type="nucleotide sequence ID" value="NZ_MBLM01000130.1"/>
</dbReference>
<dbReference type="PANTHER" id="PTHR43884">
    <property type="entry name" value="ACYL-COA DEHYDROGENASE"/>
    <property type="match status" value="1"/>
</dbReference>
<dbReference type="SUPFAM" id="SSF47203">
    <property type="entry name" value="Acyl-CoA dehydrogenase C-terminal domain-like"/>
    <property type="match status" value="1"/>
</dbReference>
<organism evidence="8 9">
    <name type="scientific">Parafrankia colletiae</name>
    <dbReference type="NCBI Taxonomy" id="573497"/>
    <lineage>
        <taxon>Bacteria</taxon>
        <taxon>Bacillati</taxon>
        <taxon>Actinomycetota</taxon>
        <taxon>Actinomycetes</taxon>
        <taxon>Frankiales</taxon>
        <taxon>Frankiaceae</taxon>
        <taxon>Parafrankia</taxon>
    </lineage>
</organism>
<dbReference type="PANTHER" id="PTHR43884:SF20">
    <property type="entry name" value="ACYL-COA DEHYDROGENASE FADE28"/>
    <property type="match status" value="1"/>
</dbReference>
<comment type="similarity">
    <text evidence="2">Belongs to the acyl-CoA dehydrogenase family.</text>
</comment>
<gene>
    <name evidence="8" type="ORF">CC117_05080</name>
</gene>
<evidence type="ECO:0000256" key="3">
    <source>
        <dbReference type="ARBA" id="ARBA00022630"/>
    </source>
</evidence>
<evidence type="ECO:0000259" key="7">
    <source>
        <dbReference type="Pfam" id="PF02771"/>
    </source>
</evidence>
<evidence type="ECO:0000256" key="4">
    <source>
        <dbReference type="ARBA" id="ARBA00022827"/>
    </source>
</evidence>
<dbReference type="Gene3D" id="1.10.540.10">
    <property type="entry name" value="Acyl-CoA dehydrogenase/oxidase, N-terminal domain"/>
    <property type="match status" value="1"/>
</dbReference>
<reference evidence="9" key="1">
    <citation type="submission" date="2016-07" db="EMBL/GenBank/DDBJ databases">
        <title>Sequence Frankia sp. strain CcI1.17.</title>
        <authorList>
            <person name="Ghodhbane-Gtari F."/>
            <person name="Swanson E."/>
            <person name="Gueddou A."/>
            <person name="Morris K."/>
            <person name="Hezbri K."/>
            <person name="Ktari A."/>
            <person name="Nouioui I."/>
            <person name="Abebe-Akele F."/>
            <person name="Simpson S."/>
            <person name="Thomas K."/>
            <person name="Gtari M."/>
            <person name="Tisa L.S."/>
            <person name="Hurst S."/>
        </authorList>
    </citation>
    <scope>NUCLEOTIDE SEQUENCE [LARGE SCALE GENOMIC DNA]</scope>
    <source>
        <strain evidence="9">Cc1.17</strain>
    </source>
</reference>
<feature type="domain" description="Acyl-CoA dehydrogenase/oxidase N-terminal" evidence="7">
    <location>
        <begin position="6"/>
        <end position="119"/>
    </location>
</feature>
<dbReference type="SUPFAM" id="SSF56645">
    <property type="entry name" value="Acyl-CoA dehydrogenase NM domain-like"/>
    <property type="match status" value="1"/>
</dbReference>
<accession>A0A1S1QJG5</accession>
<sequence length="407" mass="41735">MFFALTDEQRALGDTVRDFLADRFDLTAVRAVFEDAAGDGHPTELWKAVGEQGWLAVCVPEEYDGLGLGILDAHVVARALGAGVVPGPWLSTVLAGEAVRLAGSEAQRADLLPRIADGDLAATVALRGAGRGWGADGVTVSAVPVAGEPAAEAGGELGALTGAASPVEYLAVAGLVVVAATESSTAAGAAGAGAGSATGSGGVGLYLVDPQAAGVTVEPLTSYDGTTRLAALKLEGAHARRLPGSSAAVLEDLVRRGAVLTAADLAGIAREALTRTVRYDQERIQFGRPVGSFQALKHHLADLHVAVTMAEHAAMYAAYAIDAELDDLLLAVAVAKAKASQAARDATAAMIQYHGGIGYTWEHETHFFYKRARRLYGAFGDPPSHLERVAALTIDTVAAPDSEAAAV</sequence>
<comment type="caution">
    <text evidence="8">The sequence shown here is derived from an EMBL/GenBank/DDBJ whole genome shotgun (WGS) entry which is preliminary data.</text>
</comment>
<dbReference type="InterPro" id="IPR009075">
    <property type="entry name" value="AcylCo_DH/oxidase_C"/>
</dbReference>
<dbReference type="GO" id="GO:0003995">
    <property type="term" value="F:acyl-CoA dehydrogenase activity"/>
    <property type="evidence" value="ECO:0007669"/>
    <property type="project" value="TreeGrafter"/>
</dbReference>